<dbReference type="InParanoid" id="A0A1B7MYX6"/>
<name>A0A1B7MYX6_9AGAM</name>
<sequence>MFSSHVSSLTHSTTENASCASNSESFKVLVLCGPCSACRKRPLHLHPLSTLQSAVLLLLLLCEQIFRCER</sequence>
<keyword evidence="3" id="KW-1185">Reference proteome</keyword>
<evidence type="ECO:0000313" key="2">
    <source>
        <dbReference type="EMBL" id="OAX37808.1"/>
    </source>
</evidence>
<feature type="region of interest" description="Disordered" evidence="1">
    <location>
        <begin position="1"/>
        <end position="20"/>
    </location>
</feature>
<evidence type="ECO:0000313" key="3">
    <source>
        <dbReference type="Proteomes" id="UP000092154"/>
    </source>
</evidence>
<organism evidence="2 3">
    <name type="scientific">Rhizopogon vinicolor AM-OR11-026</name>
    <dbReference type="NCBI Taxonomy" id="1314800"/>
    <lineage>
        <taxon>Eukaryota</taxon>
        <taxon>Fungi</taxon>
        <taxon>Dikarya</taxon>
        <taxon>Basidiomycota</taxon>
        <taxon>Agaricomycotina</taxon>
        <taxon>Agaricomycetes</taxon>
        <taxon>Agaricomycetidae</taxon>
        <taxon>Boletales</taxon>
        <taxon>Suillineae</taxon>
        <taxon>Rhizopogonaceae</taxon>
        <taxon>Rhizopogon</taxon>
    </lineage>
</organism>
<protein>
    <submittedName>
        <fullName evidence="2">Uncharacterized protein</fullName>
    </submittedName>
</protein>
<dbReference type="Proteomes" id="UP000092154">
    <property type="component" value="Unassembled WGS sequence"/>
</dbReference>
<gene>
    <name evidence="2" type="ORF">K503DRAFT_208801</name>
</gene>
<accession>A0A1B7MYX6</accession>
<evidence type="ECO:0000256" key="1">
    <source>
        <dbReference type="SAM" id="MobiDB-lite"/>
    </source>
</evidence>
<dbReference type="EMBL" id="KV448329">
    <property type="protein sequence ID" value="OAX37808.1"/>
    <property type="molecule type" value="Genomic_DNA"/>
</dbReference>
<reference evidence="2 3" key="1">
    <citation type="submission" date="2016-06" db="EMBL/GenBank/DDBJ databases">
        <title>Comparative genomics of the ectomycorrhizal sister species Rhizopogon vinicolor and Rhizopogon vesiculosus (Basidiomycota: Boletales) reveals a divergence of the mating type B locus.</title>
        <authorList>
            <consortium name="DOE Joint Genome Institute"/>
            <person name="Mujic A.B."/>
            <person name="Kuo A."/>
            <person name="Tritt A."/>
            <person name="Lipzen A."/>
            <person name="Chen C."/>
            <person name="Johnson J."/>
            <person name="Sharma A."/>
            <person name="Barry K."/>
            <person name="Grigoriev I.V."/>
            <person name="Spatafora J.W."/>
        </authorList>
    </citation>
    <scope>NUCLEOTIDE SEQUENCE [LARGE SCALE GENOMIC DNA]</scope>
    <source>
        <strain evidence="2 3">AM-OR11-026</strain>
    </source>
</reference>
<proteinExistence type="predicted"/>
<feature type="compositionally biased region" description="Low complexity" evidence="1">
    <location>
        <begin position="1"/>
        <end position="14"/>
    </location>
</feature>
<dbReference type="AlphaFoldDB" id="A0A1B7MYX6"/>